<proteinExistence type="predicted"/>
<accession>A0A0E9QHC5</accession>
<dbReference type="EMBL" id="GBXM01092321">
    <property type="protein sequence ID" value="JAH16256.1"/>
    <property type="molecule type" value="Transcribed_RNA"/>
</dbReference>
<evidence type="ECO:0000313" key="1">
    <source>
        <dbReference type="EMBL" id="JAH16256.1"/>
    </source>
</evidence>
<reference evidence="1" key="2">
    <citation type="journal article" date="2015" name="Fish Shellfish Immunol.">
        <title>Early steps in the European eel (Anguilla anguilla)-Vibrio vulnificus interaction in the gills: Role of the RtxA13 toxin.</title>
        <authorList>
            <person name="Callol A."/>
            <person name="Pajuelo D."/>
            <person name="Ebbesson L."/>
            <person name="Teles M."/>
            <person name="MacKenzie S."/>
            <person name="Amaro C."/>
        </authorList>
    </citation>
    <scope>NUCLEOTIDE SEQUENCE</scope>
</reference>
<protein>
    <submittedName>
        <fullName evidence="1">Uncharacterized protein</fullName>
    </submittedName>
</protein>
<sequence length="27" mass="3171">MIRNKNKKSCSFLGGFFFVYLGKKWGN</sequence>
<dbReference type="AlphaFoldDB" id="A0A0E9QHC5"/>
<organism evidence="1">
    <name type="scientific">Anguilla anguilla</name>
    <name type="common">European freshwater eel</name>
    <name type="synonym">Muraena anguilla</name>
    <dbReference type="NCBI Taxonomy" id="7936"/>
    <lineage>
        <taxon>Eukaryota</taxon>
        <taxon>Metazoa</taxon>
        <taxon>Chordata</taxon>
        <taxon>Craniata</taxon>
        <taxon>Vertebrata</taxon>
        <taxon>Euteleostomi</taxon>
        <taxon>Actinopterygii</taxon>
        <taxon>Neopterygii</taxon>
        <taxon>Teleostei</taxon>
        <taxon>Anguilliformes</taxon>
        <taxon>Anguillidae</taxon>
        <taxon>Anguilla</taxon>
    </lineage>
</organism>
<name>A0A0E9QHC5_ANGAN</name>
<reference evidence="1" key="1">
    <citation type="submission" date="2014-11" db="EMBL/GenBank/DDBJ databases">
        <authorList>
            <person name="Amaro Gonzalez C."/>
        </authorList>
    </citation>
    <scope>NUCLEOTIDE SEQUENCE</scope>
</reference>